<dbReference type="Pfam" id="PF19452">
    <property type="entry name" value="DUF5990"/>
    <property type="match status" value="1"/>
</dbReference>
<gene>
    <name evidence="1" type="ORF">F7231_09710</name>
</gene>
<reference evidence="2" key="2">
    <citation type="submission" date="2023-07" db="EMBL/GenBank/DDBJ databases">
        <authorList>
            <person name="Jung D.-H."/>
        </authorList>
    </citation>
    <scope>NUCLEOTIDE SEQUENCE [LARGE SCALE GENOMIC DNA]</scope>
    <source>
        <strain evidence="2">JA-25</strain>
    </source>
</reference>
<dbReference type="InterPro" id="IPR046032">
    <property type="entry name" value="DUF5990"/>
</dbReference>
<proteinExistence type="predicted"/>
<reference evidence="2" key="1">
    <citation type="submission" date="2019-09" db="EMBL/GenBank/DDBJ databases">
        <authorList>
            <person name="Jung D.-H."/>
        </authorList>
    </citation>
    <scope>NUCLEOTIDE SEQUENCE [LARGE SCALE GENOMIC DNA]</scope>
    <source>
        <strain evidence="2">JA-25</strain>
    </source>
</reference>
<keyword evidence="2" id="KW-1185">Reference proteome</keyword>
<organism evidence="1 2">
    <name type="scientific">Fibrivirga algicola</name>
    <dbReference type="NCBI Taxonomy" id="2950420"/>
    <lineage>
        <taxon>Bacteria</taxon>
        <taxon>Pseudomonadati</taxon>
        <taxon>Bacteroidota</taxon>
        <taxon>Cytophagia</taxon>
        <taxon>Cytophagales</taxon>
        <taxon>Spirosomataceae</taxon>
        <taxon>Fibrivirga</taxon>
    </lineage>
</organism>
<evidence type="ECO:0000313" key="1">
    <source>
        <dbReference type="EMBL" id="NID10447.1"/>
    </source>
</evidence>
<accession>A0ABX0QHA5</accession>
<protein>
    <submittedName>
        <fullName evidence="1">Uncharacterized protein</fullName>
    </submittedName>
</protein>
<evidence type="ECO:0000313" key="2">
    <source>
        <dbReference type="Proteomes" id="UP000606008"/>
    </source>
</evidence>
<comment type="caution">
    <text evidence="1">The sequence shown here is derived from an EMBL/GenBank/DDBJ whole genome shotgun (WGS) entry which is preliminary data.</text>
</comment>
<dbReference type="EMBL" id="WAEL01000003">
    <property type="protein sequence ID" value="NID10447.1"/>
    <property type="molecule type" value="Genomic_DNA"/>
</dbReference>
<dbReference type="RefSeq" id="WP_166691752.1">
    <property type="nucleotide sequence ID" value="NZ_WAEL01000003.1"/>
</dbReference>
<dbReference type="Proteomes" id="UP000606008">
    <property type="component" value="Unassembled WGS sequence"/>
</dbReference>
<name>A0ABX0QHA5_9BACT</name>
<sequence length="144" mass="15582">MTDQTSDVRIILRKPVAGAVYGLQKGSGSHYETIQKQAAGSDDLLFATALPAKRTKEGDLILYGPLCQGPPHERFLYLDIGSYAGQENAPFNGRLKVPLPKISDEFSSEAIGERIFVATIYGTEEKTGRPVGGTAKPVDGWKID</sequence>